<organism evidence="3 4">
    <name type="scientific">Fusobacterium necrophorum</name>
    <dbReference type="NCBI Taxonomy" id="859"/>
    <lineage>
        <taxon>Bacteria</taxon>
        <taxon>Fusobacteriati</taxon>
        <taxon>Fusobacteriota</taxon>
        <taxon>Fusobacteriia</taxon>
        <taxon>Fusobacteriales</taxon>
        <taxon>Fusobacteriaceae</taxon>
        <taxon>Fusobacterium</taxon>
    </lineage>
</organism>
<dbReference type="InterPro" id="IPR027417">
    <property type="entry name" value="P-loop_NTPase"/>
</dbReference>
<comment type="similarity">
    <text evidence="1">Belongs to the GSP E family.</text>
</comment>
<dbReference type="PANTHER" id="PTHR30486:SF6">
    <property type="entry name" value="TYPE IV PILUS RETRACTATION ATPASE PILT"/>
    <property type="match status" value="1"/>
</dbReference>
<dbReference type="Pfam" id="PF00437">
    <property type="entry name" value="T2SSE"/>
    <property type="match status" value="1"/>
</dbReference>
<dbReference type="InterPro" id="IPR050921">
    <property type="entry name" value="T4SS_GSP_E_ATPase"/>
</dbReference>
<evidence type="ECO:0000313" key="3">
    <source>
        <dbReference type="EMBL" id="RXZ70704.1"/>
    </source>
</evidence>
<dbReference type="Gene3D" id="3.40.50.300">
    <property type="entry name" value="P-loop containing nucleotide triphosphate hydrolases"/>
    <property type="match status" value="1"/>
</dbReference>
<dbReference type="SUPFAM" id="SSF52540">
    <property type="entry name" value="P-loop containing nucleoside triphosphate hydrolases"/>
    <property type="match status" value="1"/>
</dbReference>
<dbReference type="Proteomes" id="UP000289216">
    <property type="component" value="Unassembled WGS sequence"/>
</dbReference>
<dbReference type="AlphaFoldDB" id="A0A4Q2KYH3"/>
<dbReference type="PANTHER" id="PTHR30486">
    <property type="entry name" value="TWITCHING MOTILITY PROTEIN PILT"/>
    <property type="match status" value="1"/>
</dbReference>
<evidence type="ECO:0000259" key="2">
    <source>
        <dbReference type="Pfam" id="PF00437"/>
    </source>
</evidence>
<feature type="domain" description="Bacterial type II secretion system protein E" evidence="2">
    <location>
        <begin position="84"/>
        <end position="270"/>
    </location>
</feature>
<sequence length="313" mass="35090">MELGIDSYLKDPSVTEIMVNPDNKIFIKVLGKGIINTKLVADPRKTLHIIQVLSSLEGLVINANNPRISTTLPLTNSRFEGLVPPVVSNPTCTIRKKSIKILSLENYIEQGILTEELKQQIENYVHEKKNILIVGGTDTGKTTFANAIIKVLEKTEERLLFIEEVQELQSNIEDLVRMVVIEGIFEPKAALKSAMRMSPHRIIYGEVRGAEAFDLINAFNSGHPGGVCTIHANDCLLGLKKLEMYIMYEKQQPLSPVISETINVVITLKLEEGYGKSKRYLDSIAEVQGYKEGNYILNYIYRHKASDTCVTLE</sequence>
<protein>
    <submittedName>
        <fullName evidence="3">Secretion system protein E</fullName>
    </submittedName>
</protein>
<comment type="caution">
    <text evidence="3">The sequence shown here is derived from an EMBL/GenBank/DDBJ whole genome shotgun (WGS) entry which is preliminary data.</text>
</comment>
<reference evidence="3 4" key="1">
    <citation type="submission" date="2019-01" db="EMBL/GenBank/DDBJ databases">
        <title>Fusobacterium necrophorum Isolated From the Uterus of Dairy Cows.</title>
        <authorList>
            <person name="Francis A.M."/>
        </authorList>
    </citation>
    <scope>NUCLEOTIDE SEQUENCE [LARGE SCALE GENOMIC DNA]</scope>
    <source>
        <strain evidence="3 4">KG35</strain>
    </source>
</reference>
<evidence type="ECO:0000256" key="1">
    <source>
        <dbReference type="ARBA" id="ARBA00006611"/>
    </source>
</evidence>
<proteinExistence type="inferred from homology"/>
<dbReference type="InterPro" id="IPR001482">
    <property type="entry name" value="T2SS/T4SS_dom"/>
</dbReference>
<dbReference type="Gene3D" id="3.30.450.90">
    <property type="match status" value="1"/>
</dbReference>
<dbReference type="GO" id="GO:0016887">
    <property type="term" value="F:ATP hydrolysis activity"/>
    <property type="evidence" value="ECO:0007669"/>
    <property type="project" value="InterPro"/>
</dbReference>
<accession>A0A4Q2KYH3</accession>
<dbReference type="CDD" id="cd01130">
    <property type="entry name" value="VirB11-like_ATPase"/>
    <property type="match status" value="1"/>
</dbReference>
<name>A0A4Q2KYH3_9FUSO</name>
<dbReference type="EMBL" id="SBAP01000006">
    <property type="protein sequence ID" value="RXZ70704.1"/>
    <property type="molecule type" value="Genomic_DNA"/>
</dbReference>
<gene>
    <name evidence="3" type="ORF">EPT53_03195</name>
</gene>
<evidence type="ECO:0000313" key="4">
    <source>
        <dbReference type="Proteomes" id="UP000289216"/>
    </source>
</evidence>